<keyword evidence="3" id="KW-1133">Transmembrane helix</keyword>
<dbReference type="eggNOG" id="ENOG502RZS0">
    <property type="taxonomic scope" value="Eukaryota"/>
</dbReference>
<dbReference type="GO" id="GO:0009707">
    <property type="term" value="C:chloroplast outer membrane"/>
    <property type="evidence" value="ECO:0000318"/>
    <property type="project" value="GO_Central"/>
</dbReference>
<dbReference type="PANTHER" id="PTHR15371:SF2">
    <property type="entry name" value="OUTER ENVELOPE PORE PROTEIN 16-1, CHLOROPLASTIC"/>
    <property type="match status" value="1"/>
</dbReference>
<dbReference type="OrthoDB" id="75343at2759"/>
<protein>
    <submittedName>
        <fullName evidence="6">Outer envelope pore protein 16, chloroplastic-like isoform X1</fullName>
    </submittedName>
</protein>
<dbReference type="GO" id="GO:0045037">
    <property type="term" value="P:protein import into chloroplast stroma"/>
    <property type="evidence" value="ECO:0000318"/>
    <property type="project" value="GO_Central"/>
</dbReference>
<comment type="subcellular location">
    <subcellularLocation>
        <location evidence="1">Membrane</location>
        <topology evidence="1">Multi-pass membrane protein</topology>
    </subcellularLocation>
</comment>
<dbReference type="AlphaFoldDB" id="A0A1U7ZEK7"/>
<dbReference type="GeneID" id="104593802"/>
<dbReference type="KEGG" id="nnu:104593802"/>
<evidence type="ECO:0000313" key="6">
    <source>
        <dbReference type="RefSeq" id="XP_010252116.1"/>
    </source>
</evidence>
<dbReference type="RefSeq" id="XP_010252116.1">
    <property type="nucleotide sequence ID" value="XM_010253814.2"/>
</dbReference>
<reference evidence="6" key="1">
    <citation type="submission" date="2025-08" db="UniProtKB">
        <authorList>
            <consortium name="RefSeq"/>
        </authorList>
    </citation>
    <scope>IDENTIFICATION</scope>
</reference>
<keyword evidence="5" id="KW-1185">Reference proteome</keyword>
<sequence>MRVNISVELTKTNLSWSILVADQTTLPNGMFSGSLTPSKLDVAIDTGNPFLHHTIHGFLKIGTVAAMRVAAEEIYYRLQKGKFSKHKFKHKLKKMYKEGTYWGTVAGAYVGMGHGIQRICGTRDWRNAMLSGALSGALISATKNNSRDRIMIDAITGGAIAIAAELLNYTIPIPN</sequence>
<proteinExistence type="predicted"/>
<dbReference type="InterPro" id="IPR045238">
    <property type="entry name" value="Tim23-like"/>
</dbReference>
<evidence type="ECO:0000256" key="3">
    <source>
        <dbReference type="ARBA" id="ARBA00022989"/>
    </source>
</evidence>
<dbReference type="FunCoup" id="A0A1U7ZEK7">
    <property type="interactions" value="581"/>
</dbReference>
<dbReference type="OMA" id="MHAITDK"/>
<evidence type="ECO:0000256" key="2">
    <source>
        <dbReference type="ARBA" id="ARBA00022692"/>
    </source>
</evidence>
<evidence type="ECO:0000313" key="5">
    <source>
        <dbReference type="Proteomes" id="UP000189703"/>
    </source>
</evidence>
<evidence type="ECO:0000256" key="4">
    <source>
        <dbReference type="ARBA" id="ARBA00023136"/>
    </source>
</evidence>
<dbReference type="Pfam" id="PF02466">
    <property type="entry name" value="Tim17"/>
    <property type="match status" value="1"/>
</dbReference>
<organism evidence="5 6">
    <name type="scientific">Nelumbo nucifera</name>
    <name type="common">Sacred lotus</name>
    <dbReference type="NCBI Taxonomy" id="4432"/>
    <lineage>
        <taxon>Eukaryota</taxon>
        <taxon>Viridiplantae</taxon>
        <taxon>Streptophyta</taxon>
        <taxon>Embryophyta</taxon>
        <taxon>Tracheophyta</taxon>
        <taxon>Spermatophyta</taxon>
        <taxon>Magnoliopsida</taxon>
        <taxon>Proteales</taxon>
        <taxon>Nelumbonaceae</taxon>
        <taxon>Nelumbo</taxon>
    </lineage>
</organism>
<dbReference type="Proteomes" id="UP000189703">
    <property type="component" value="Unplaced"/>
</dbReference>
<keyword evidence="2" id="KW-0812">Transmembrane</keyword>
<name>A0A1U7ZEK7_NELNU</name>
<evidence type="ECO:0000256" key="1">
    <source>
        <dbReference type="ARBA" id="ARBA00004141"/>
    </source>
</evidence>
<keyword evidence="4" id="KW-0472">Membrane</keyword>
<dbReference type="GO" id="GO:0015171">
    <property type="term" value="F:amino acid transmembrane transporter activity"/>
    <property type="evidence" value="ECO:0000318"/>
    <property type="project" value="GO_Central"/>
</dbReference>
<accession>A0A1U7ZEK7</accession>
<dbReference type="PANTHER" id="PTHR15371">
    <property type="entry name" value="TIM23"/>
    <property type="match status" value="1"/>
</dbReference>
<gene>
    <name evidence="6" type="primary">LOC104593802</name>
</gene>